<organism evidence="13 14">
    <name type="scientific">Candidatus Uhrbacteria bacterium GW2011_GWF2_41_16</name>
    <dbReference type="NCBI Taxonomy" id="1618997"/>
    <lineage>
        <taxon>Bacteria</taxon>
        <taxon>Candidatus Uhriibacteriota</taxon>
    </lineage>
</organism>
<dbReference type="GO" id="GO:0005829">
    <property type="term" value="C:cytosol"/>
    <property type="evidence" value="ECO:0007669"/>
    <property type="project" value="TreeGrafter"/>
</dbReference>
<evidence type="ECO:0000256" key="11">
    <source>
        <dbReference type="HAMAP-Rule" id="MF_00179"/>
    </source>
</evidence>
<keyword evidence="7 11" id="KW-0862">Zinc</keyword>
<evidence type="ECO:0000313" key="13">
    <source>
        <dbReference type="EMBL" id="KKR98091.1"/>
    </source>
</evidence>
<dbReference type="InterPro" id="IPR000926">
    <property type="entry name" value="RibA"/>
</dbReference>
<dbReference type="CDD" id="cd00641">
    <property type="entry name" value="GTP_cyclohydro2"/>
    <property type="match status" value="1"/>
</dbReference>
<sequence length="201" mass="23048">MQHPFTETMLATKFGHFNIRVYADTQGKETVLLSTEKLDPSIPVCVRIHSECMTGDTFGSLHCDCGEQLDASLQKIKEGENGVLIYLRQEGRGIGLFEKIKTYQLQKKGYDTYEANVLLGHEPDERTYEKAKMALEDLGITRIRLLTNNPSKVNDMMNLGIEVVERIPLVMPANTYNERYFISKRDKFHHFFQETIGAKVR</sequence>
<dbReference type="UniPathway" id="UPA00275">
    <property type="reaction ID" value="UER00400"/>
</dbReference>
<comment type="cofactor">
    <cofactor evidence="11">
        <name>Zn(2+)</name>
        <dbReference type="ChEBI" id="CHEBI:29105"/>
    </cofactor>
    <text evidence="11">Binds 1 zinc ion per subunit.</text>
</comment>
<feature type="binding site" evidence="11">
    <location>
        <begin position="90"/>
        <end position="92"/>
    </location>
    <ligand>
        <name>GTP</name>
        <dbReference type="ChEBI" id="CHEBI:37565"/>
    </ligand>
</feature>
<dbReference type="EC" id="3.5.4.25" evidence="11"/>
<keyword evidence="3 11" id="KW-0686">Riboflavin biosynthesis</keyword>
<feature type="binding site" evidence="11">
    <location>
        <position position="65"/>
    </location>
    <ligand>
        <name>Zn(2+)</name>
        <dbReference type="ChEBI" id="CHEBI:29105"/>
        <note>catalytic</note>
    </ligand>
</feature>
<dbReference type="InterPro" id="IPR036144">
    <property type="entry name" value="RibA-like_sf"/>
</dbReference>
<keyword evidence="8 11" id="KW-0342">GTP-binding</keyword>
<comment type="similarity">
    <text evidence="11">Belongs to the GTP cyclohydrolase II family.</text>
</comment>
<dbReference type="InterPro" id="IPR032677">
    <property type="entry name" value="GTP_cyclohydro_II"/>
</dbReference>
<evidence type="ECO:0000256" key="2">
    <source>
        <dbReference type="ARBA" id="ARBA00005520"/>
    </source>
</evidence>
<dbReference type="EMBL" id="LCAU01000006">
    <property type="protein sequence ID" value="KKR98091.1"/>
    <property type="molecule type" value="Genomic_DNA"/>
</dbReference>
<evidence type="ECO:0000256" key="9">
    <source>
        <dbReference type="ARBA" id="ARBA00043932"/>
    </source>
</evidence>
<dbReference type="FunFam" id="3.40.50.10990:FF:000001">
    <property type="entry name" value="Riboflavin biosynthesis protein RibBA"/>
    <property type="match status" value="1"/>
</dbReference>
<feature type="binding site" evidence="11">
    <location>
        <position position="112"/>
    </location>
    <ligand>
        <name>GTP</name>
        <dbReference type="ChEBI" id="CHEBI:37565"/>
    </ligand>
</feature>
<evidence type="ECO:0000256" key="3">
    <source>
        <dbReference type="ARBA" id="ARBA00022619"/>
    </source>
</evidence>
<dbReference type="PANTHER" id="PTHR21327:SF18">
    <property type="entry name" value="3,4-DIHYDROXY-2-BUTANONE 4-PHOSPHATE SYNTHASE"/>
    <property type="match status" value="1"/>
</dbReference>
<comment type="pathway">
    <text evidence="1 11">Cofactor biosynthesis; riboflavin biosynthesis; 5-amino-6-(D-ribitylamino)uracil from GTP: step 1/4.</text>
</comment>
<dbReference type="NCBIfam" id="TIGR00505">
    <property type="entry name" value="ribA"/>
    <property type="match status" value="1"/>
</dbReference>
<evidence type="ECO:0000256" key="8">
    <source>
        <dbReference type="ARBA" id="ARBA00023134"/>
    </source>
</evidence>
<evidence type="ECO:0000313" key="14">
    <source>
        <dbReference type="Proteomes" id="UP000034746"/>
    </source>
</evidence>
<comment type="catalytic activity">
    <reaction evidence="10 11">
        <text>GTP + 4 H2O = 2,5-diamino-6-hydroxy-4-(5-phosphoribosylamino)-pyrimidine + formate + 2 phosphate + 3 H(+)</text>
        <dbReference type="Rhea" id="RHEA:23704"/>
        <dbReference type="ChEBI" id="CHEBI:15377"/>
        <dbReference type="ChEBI" id="CHEBI:15378"/>
        <dbReference type="ChEBI" id="CHEBI:15740"/>
        <dbReference type="ChEBI" id="CHEBI:37565"/>
        <dbReference type="ChEBI" id="CHEBI:43474"/>
        <dbReference type="ChEBI" id="CHEBI:58614"/>
        <dbReference type="EC" id="3.5.4.25"/>
    </reaction>
</comment>
<dbReference type="GO" id="GO:0008270">
    <property type="term" value="F:zinc ion binding"/>
    <property type="evidence" value="ECO:0007669"/>
    <property type="project" value="UniProtKB-UniRule"/>
</dbReference>
<dbReference type="Gene3D" id="3.40.50.10990">
    <property type="entry name" value="GTP cyclohydrolase II"/>
    <property type="match status" value="1"/>
</dbReference>
<comment type="similarity">
    <text evidence="2">In the N-terminal section; belongs to the DHBP synthase family.</text>
</comment>
<comment type="function">
    <text evidence="9 11">Catalyzes the conversion of GTP to 2,5-diamino-6-ribosylamino-4(3H)-pyrimidinone 5'-phosphate (DARP), formate and pyrophosphate.</text>
</comment>
<dbReference type="GO" id="GO:0003935">
    <property type="term" value="F:GTP cyclohydrolase II activity"/>
    <property type="evidence" value="ECO:0007669"/>
    <property type="project" value="UniProtKB-UniRule"/>
</dbReference>
<feature type="binding site" evidence="11">
    <location>
        <position position="52"/>
    </location>
    <ligand>
        <name>Zn(2+)</name>
        <dbReference type="ChEBI" id="CHEBI:29105"/>
        <note>catalytic</note>
    </ligand>
</feature>
<gene>
    <name evidence="11" type="primary">ribA</name>
    <name evidence="13" type="ORF">UU48_C0006G0131</name>
</gene>
<feature type="binding site" evidence="11">
    <location>
        <position position="63"/>
    </location>
    <ligand>
        <name>Zn(2+)</name>
        <dbReference type="ChEBI" id="CHEBI:29105"/>
        <note>catalytic</note>
    </ligand>
</feature>
<feature type="binding site" evidence="11">
    <location>
        <begin position="47"/>
        <end position="51"/>
    </location>
    <ligand>
        <name>GTP</name>
        <dbReference type="ChEBI" id="CHEBI:37565"/>
    </ligand>
</feature>
<feature type="active site" description="Proton acceptor" evidence="11">
    <location>
        <position position="124"/>
    </location>
</feature>
<evidence type="ECO:0000256" key="7">
    <source>
        <dbReference type="ARBA" id="ARBA00022833"/>
    </source>
</evidence>
<name>A0A0G0VEK8_9BACT</name>
<dbReference type="GO" id="GO:0008686">
    <property type="term" value="F:3,4-dihydroxy-2-butanone-4-phosphate synthase activity"/>
    <property type="evidence" value="ECO:0007669"/>
    <property type="project" value="TreeGrafter"/>
</dbReference>
<evidence type="ECO:0000256" key="10">
    <source>
        <dbReference type="ARBA" id="ARBA00049295"/>
    </source>
</evidence>
<feature type="active site" description="Nucleophile" evidence="11">
    <location>
        <position position="126"/>
    </location>
</feature>
<dbReference type="AlphaFoldDB" id="A0A0G0VEK8"/>
<accession>A0A0G0VEK8</accession>
<evidence type="ECO:0000256" key="5">
    <source>
        <dbReference type="ARBA" id="ARBA00022741"/>
    </source>
</evidence>
<evidence type="ECO:0000256" key="4">
    <source>
        <dbReference type="ARBA" id="ARBA00022723"/>
    </source>
</evidence>
<protein>
    <recommendedName>
        <fullName evidence="11">GTP cyclohydrolase-2</fullName>
        <ecNumber evidence="11">3.5.4.25</ecNumber>
    </recommendedName>
    <alternativeName>
        <fullName evidence="11">GTP cyclohydrolase II</fullName>
    </alternativeName>
</protein>
<feature type="binding site" evidence="11">
    <location>
        <position position="68"/>
    </location>
    <ligand>
        <name>GTP</name>
        <dbReference type="ChEBI" id="CHEBI:37565"/>
    </ligand>
</feature>
<feature type="domain" description="GTP cyclohydrolase II" evidence="12">
    <location>
        <begin position="7"/>
        <end position="168"/>
    </location>
</feature>
<feature type="binding site" evidence="11">
    <location>
        <position position="147"/>
    </location>
    <ligand>
        <name>GTP</name>
        <dbReference type="ChEBI" id="CHEBI:37565"/>
    </ligand>
</feature>
<dbReference type="Pfam" id="PF00925">
    <property type="entry name" value="GTP_cyclohydro2"/>
    <property type="match status" value="1"/>
</dbReference>
<evidence type="ECO:0000259" key="12">
    <source>
        <dbReference type="Pfam" id="PF00925"/>
    </source>
</evidence>
<evidence type="ECO:0000256" key="6">
    <source>
        <dbReference type="ARBA" id="ARBA00022801"/>
    </source>
</evidence>
<dbReference type="HAMAP" id="MF_00179">
    <property type="entry name" value="RibA"/>
    <property type="match status" value="1"/>
</dbReference>
<dbReference type="GO" id="GO:0009231">
    <property type="term" value="P:riboflavin biosynthetic process"/>
    <property type="evidence" value="ECO:0007669"/>
    <property type="project" value="UniProtKB-UniRule"/>
</dbReference>
<dbReference type="SUPFAM" id="SSF142695">
    <property type="entry name" value="RibA-like"/>
    <property type="match status" value="1"/>
</dbReference>
<comment type="caution">
    <text evidence="13">The sequence shown here is derived from an EMBL/GenBank/DDBJ whole genome shotgun (WGS) entry which is preliminary data.</text>
</comment>
<dbReference type="GO" id="GO:0005525">
    <property type="term" value="F:GTP binding"/>
    <property type="evidence" value="ECO:0007669"/>
    <property type="project" value="UniProtKB-KW"/>
</dbReference>
<keyword evidence="4 11" id="KW-0479">Metal-binding</keyword>
<keyword evidence="6 11" id="KW-0378">Hydrolase</keyword>
<dbReference type="NCBIfam" id="NF001591">
    <property type="entry name" value="PRK00393.1"/>
    <property type="match status" value="1"/>
</dbReference>
<dbReference type="PANTHER" id="PTHR21327">
    <property type="entry name" value="GTP CYCLOHYDROLASE II-RELATED"/>
    <property type="match status" value="1"/>
</dbReference>
<feature type="binding site" evidence="11">
    <location>
        <position position="152"/>
    </location>
    <ligand>
        <name>GTP</name>
        <dbReference type="ChEBI" id="CHEBI:37565"/>
    </ligand>
</feature>
<evidence type="ECO:0000256" key="1">
    <source>
        <dbReference type="ARBA" id="ARBA00004853"/>
    </source>
</evidence>
<keyword evidence="5 11" id="KW-0547">Nucleotide-binding</keyword>
<reference evidence="13 14" key="1">
    <citation type="journal article" date="2015" name="Nature">
        <title>rRNA introns, odd ribosomes, and small enigmatic genomes across a large radiation of phyla.</title>
        <authorList>
            <person name="Brown C.T."/>
            <person name="Hug L.A."/>
            <person name="Thomas B.C."/>
            <person name="Sharon I."/>
            <person name="Castelle C.J."/>
            <person name="Singh A."/>
            <person name="Wilkins M.J."/>
            <person name="Williams K.H."/>
            <person name="Banfield J.F."/>
        </authorList>
    </citation>
    <scope>NUCLEOTIDE SEQUENCE [LARGE SCALE GENOMIC DNA]</scope>
</reference>
<proteinExistence type="inferred from homology"/>
<dbReference type="Proteomes" id="UP000034746">
    <property type="component" value="Unassembled WGS sequence"/>
</dbReference>